<feature type="compositionally biased region" description="Low complexity" evidence="1">
    <location>
        <begin position="210"/>
        <end position="224"/>
    </location>
</feature>
<dbReference type="EMBL" id="KZ819637">
    <property type="protein sequence ID" value="PWN89348.1"/>
    <property type="molecule type" value="Genomic_DNA"/>
</dbReference>
<dbReference type="GeneID" id="37044016"/>
<dbReference type="Pfam" id="PF02391">
    <property type="entry name" value="MoaE"/>
    <property type="match status" value="2"/>
</dbReference>
<dbReference type="GO" id="GO:0006777">
    <property type="term" value="P:Mo-molybdopterin cofactor biosynthetic process"/>
    <property type="evidence" value="ECO:0007669"/>
    <property type="project" value="InterPro"/>
</dbReference>
<dbReference type="OrthoDB" id="5531344at2759"/>
<keyword evidence="3" id="KW-1185">Reference proteome</keyword>
<dbReference type="InterPro" id="IPR036563">
    <property type="entry name" value="MoaE_sf"/>
</dbReference>
<organism evidence="2 3">
    <name type="scientific">Acaromyces ingoldii</name>
    <dbReference type="NCBI Taxonomy" id="215250"/>
    <lineage>
        <taxon>Eukaryota</taxon>
        <taxon>Fungi</taxon>
        <taxon>Dikarya</taxon>
        <taxon>Basidiomycota</taxon>
        <taxon>Ustilaginomycotina</taxon>
        <taxon>Exobasidiomycetes</taxon>
        <taxon>Exobasidiales</taxon>
        <taxon>Cryptobasidiaceae</taxon>
        <taxon>Acaromyces</taxon>
    </lineage>
</organism>
<dbReference type="PANTHER" id="PTHR23404">
    <property type="entry name" value="MOLYBDOPTERIN SYNTHASE RELATED"/>
    <property type="match status" value="1"/>
</dbReference>
<feature type="region of interest" description="Disordered" evidence="1">
    <location>
        <begin position="202"/>
        <end position="224"/>
    </location>
</feature>
<name>A0A316YL23_9BASI</name>
<dbReference type="STRING" id="215250.A0A316YL23"/>
<dbReference type="CDD" id="cd00756">
    <property type="entry name" value="MoaE"/>
    <property type="match status" value="1"/>
</dbReference>
<dbReference type="InParanoid" id="A0A316YL23"/>
<dbReference type="Proteomes" id="UP000245768">
    <property type="component" value="Unassembled WGS sequence"/>
</dbReference>
<dbReference type="SUPFAM" id="SSF54690">
    <property type="entry name" value="Molybdopterin synthase subunit MoaE"/>
    <property type="match status" value="2"/>
</dbReference>
<evidence type="ECO:0000313" key="2">
    <source>
        <dbReference type="EMBL" id="PWN89348.1"/>
    </source>
</evidence>
<feature type="region of interest" description="Disordered" evidence="1">
    <location>
        <begin position="103"/>
        <end position="143"/>
    </location>
</feature>
<dbReference type="RefSeq" id="XP_025376546.1">
    <property type="nucleotide sequence ID" value="XM_025522100.1"/>
</dbReference>
<gene>
    <name evidence="2" type="ORF">FA10DRAFT_267921</name>
</gene>
<dbReference type="AlphaFoldDB" id="A0A316YL23"/>
<evidence type="ECO:0000256" key="1">
    <source>
        <dbReference type="SAM" id="MobiDB-lite"/>
    </source>
</evidence>
<accession>A0A316YL23</accession>
<protein>
    <submittedName>
        <fullName evidence="2">MoaE-domain-containing protein</fullName>
    </submittedName>
</protein>
<sequence length="224" mass="24198">MKKKSSTGGEASHKASVSLPDGLGSAALTFDSLDERAALRFVGHASAGASVLFVGTTRDNFQGKEVVKLEYEAYSELAIKTLQRIVELACHAAGPWPLSQPLASFSSRGSTDNKMEGQSTESKKEEQESERKTEGQAGKQPASRRVYIAHRLGNVPVEQASILVAVSSPHRREAFEVAEWALELVKREAQIWKKEVYKGDADASQWKSNAADTAARAAAADKLP</sequence>
<proteinExistence type="predicted"/>
<reference evidence="2 3" key="1">
    <citation type="journal article" date="2018" name="Mol. Biol. Evol.">
        <title>Broad Genomic Sampling Reveals a Smut Pathogenic Ancestry of the Fungal Clade Ustilaginomycotina.</title>
        <authorList>
            <person name="Kijpornyongpan T."/>
            <person name="Mondo S.J."/>
            <person name="Barry K."/>
            <person name="Sandor L."/>
            <person name="Lee J."/>
            <person name="Lipzen A."/>
            <person name="Pangilinan J."/>
            <person name="LaButti K."/>
            <person name="Hainaut M."/>
            <person name="Henrissat B."/>
            <person name="Grigoriev I.V."/>
            <person name="Spatafora J.W."/>
            <person name="Aime M.C."/>
        </authorList>
    </citation>
    <scope>NUCLEOTIDE SEQUENCE [LARGE SCALE GENOMIC DNA]</scope>
    <source>
        <strain evidence="2 3">MCA 4198</strain>
    </source>
</reference>
<evidence type="ECO:0000313" key="3">
    <source>
        <dbReference type="Proteomes" id="UP000245768"/>
    </source>
</evidence>
<dbReference type="InterPro" id="IPR003448">
    <property type="entry name" value="Mopterin_biosynth_MoaE"/>
</dbReference>
<dbReference type="Gene3D" id="3.90.1170.40">
    <property type="entry name" value="Molybdopterin biosynthesis MoaE subunit"/>
    <property type="match status" value="1"/>
</dbReference>
<feature type="compositionally biased region" description="Basic and acidic residues" evidence="1">
    <location>
        <begin position="111"/>
        <end position="134"/>
    </location>
</feature>